<dbReference type="EMBL" id="ABOX02000011">
    <property type="protein sequence ID" value="EEF61203.1"/>
    <property type="molecule type" value="Genomic_DNA"/>
</dbReference>
<dbReference type="Proteomes" id="UP000003688">
    <property type="component" value="Unassembled WGS sequence"/>
</dbReference>
<keyword evidence="1" id="KW-0812">Transmembrane</keyword>
<protein>
    <submittedName>
        <fullName evidence="2">Uncharacterized protein</fullName>
    </submittedName>
</protein>
<keyword evidence="3" id="KW-1185">Reference proteome</keyword>
<accession>B9XG41</accession>
<evidence type="ECO:0000256" key="1">
    <source>
        <dbReference type="SAM" id="Phobius"/>
    </source>
</evidence>
<proteinExistence type="predicted"/>
<organism evidence="2 3">
    <name type="scientific">Pedosphaera parvula (strain Ellin514)</name>
    <dbReference type="NCBI Taxonomy" id="320771"/>
    <lineage>
        <taxon>Bacteria</taxon>
        <taxon>Pseudomonadati</taxon>
        <taxon>Verrucomicrobiota</taxon>
        <taxon>Pedosphaerae</taxon>
        <taxon>Pedosphaerales</taxon>
        <taxon>Pedosphaeraceae</taxon>
        <taxon>Pedosphaera</taxon>
    </lineage>
</organism>
<feature type="transmembrane region" description="Helical" evidence="1">
    <location>
        <begin position="16"/>
        <end position="35"/>
    </location>
</feature>
<keyword evidence="1" id="KW-0472">Membrane</keyword>
<keyword evidence="1" id="KW-1133">Transmembrane helix</keyword>
<comment type="caution">
    <text evidence="2">The sequence shown here is derived from an EMBL/GenBank/DDBJ whole genome shotgun (WGS) entry which is preliminary data.</text>
</comment>
<gene>
    <name evidence="2" type="ORF">Cflav_PD3920</name>
</gene>
<name>B9XG41_PEDPL</name>
<evidence type="ECO:0000313" key="2">
    <source>
        <dbReference type="EMBL" id="EEF61203.1"/>
    </source>
</evidence>
<evidence type="ECO:0000313" key="3">
    <source>
        <dbReference type="Proteomes" id="UP000003688"/>
    </source>
</evidence>
<sequence length="62" mass="6905">MQRHEFAECIRTPIEWMVMGIAIPAVGVIVAGVRYSPTSRARGNAHRLADQARDVAVGRVWM</sequence>
<dbReference type="AlphaFoldDB" id="B9XG41"/>
<reference evidence="2 3" key="1">
    <citation type="journal article" date="2011" name="J. Bacteriol.">
        <title>Genome sequence of 'Pedosphaera parvula' Ellin514, an aerobic Verrucomicrobial isolate from pasture soil.</title>
        <authorList>
            <person name="Kant R."/>
            <person name="van Passel M.W."/>
            <person name="Sangwan P."/>
            <person name="Palva A."/>
            <person name="Lucas S."/>
            <person name="Copeland A."/>
            <person name="Lapidus A."/>
            <person name="Glavina Del Rio T."/>
            <person name="Dalin E."/>
            <person name="Tice H."/>
            <person name="Bruce D."/>
            <person name="Goodwin L."/>
            <person name="Pitluck S."/>
            <person name="Chertkov O."/>
            <person name="Larimer F.W."/>
            <person name="Land M.L."/>
            <person name="Hauser L."/>
            <person name="Brettin T.S."/>
            <person name="Detter J.C."/>
            <person name="Han S."/>
            <person name="de Vos W.M."/>
            <person name="Janssen P.H."/>
            <person name="Smidt H."/>
        </authorList>
    </citation>
    <scope>NUCLEOTIDE SEQUENCE [LARGE SCALE GENOMIC DNA]</scope>
    <source>
        <strain evidence="2 3">Ellin514</strain>
    </source>
</reference>